<evidence type="ECO:0000256" key="1">
    <source>
        <dbReference type="SAM" id="MobiDB-lite"/>
    </source>
</evidence>
<accession>A0AA40DQI5</accession>
<keyword evidence="3" id="KW-1185">Reference proteome</keyword>
<evidence type="ECO:0000313" key="2">
    <source>
        <dbReference type="EMBL" id="KAK0709761.1"/>
    </source>
</evidence>
<gene>
    <name evidence="2" type="ORF">B0T26DRAFT_422372</name>
</gene>
<dbReference type="AlphaFoldDB" id="A0AA40DQI5"/>
<proteinExistence type="predicted"/>
<evidence type="ECO:0000313" key="3">
    <source>
        <dbReference type="Proteomes" id="UP001172101"/>
    </source>
</evidence>
<reference evidence="2" key="1">
    <citation type="submission" date="2023-06" db="EMBL/GenBank/DDBJ databases">
        <title>Genome-scale phylogeny and comparative genomics of the fungal order Sordariales.</title>
        <authorList>
            <consortium name="Lawrence Berkeley National Laboratory"/>
            <person name="Hensen N."/>
            <person name="Bonometti L."/>
            <person name="Westerberg I."/>
            <person name="Brannstrom I.O."/>
            <person name="Guillou S."/>
            <person name="Cros-Aarteil S."/>
            <person name="Calhoun S."/>
            <person name="Haridas S."/>
            <person name="Kuo A."/>
            <person name="Mondo S."/>
            <person name="Pangilinan J."/>
            <person name="Riley R."/>
            <person name="LaButti K."/>
            <person name="Andreopoulos B."/>
            <person name="Lipzen A."/>
            <person name="Chen C."/>
            <person name="Yanf M."/>
            <person name="Daum C."/>
            <person name="Ng V."/>
            <person name="Clum A."/>
            <person name="Steindorff A."/>
            <person name="Ohm R."/>
            <person name="Martin F."/>
            <person name="Silar P."/>
            <person name="Natvig D."/>
            <person name="Lalanne C."/>
            <person name="Gautier V."/>
            <person name="Ament-velasquez S.L."/>
            <person name="Kruys A."/>
            <person name="Hutchinson M.I."/>
            <person name="Powell A.J."/>
            <person name="Barry K."/>
            <person name="Miller A.N."/>
            <person name="Grigoriev I.V."/>
            <person name="Debuchy R."/>
            <person name="Gladieux P."/>
            <person name="Thoren M.H."/>
            <person name="Johannesson H."/>
        </authorList>
    </citation>
    <scope>NUCLEOTIDE SEQUENCE</scope>
    <source>
        <strain evidence="2">SMH2392-1A</strain>
    </source>
</reference>
<dbReference type="GeneID" id="85318187"/>
<protein>
    <submittedName>
        <fullName evidence="2">Uncharacterized protein</fullName>
    </submittedName>
</protein>
<comment type="caution">
    <text evidence="2">The sequence shown here is derived from an EMBL/GenBank/DDBJ whole genome shotgun (WGS) entry which is preliminary data.</text>
</comment>
<feature type="region of interest" description="Disordered" evidence="1">
    <location>
        <begin position="33"/>
        <end position="77"/>
    </location>
</feature>
<dbReference type="EMBL" id="JAUIRO010000006">
    <property type="protein sequence ID" value="KAK0709761.1"/>
    <property type="molecule type" value="Genomic_DNA"/>
</dbReference>
<dbReference type="Proteomes" id="UP001172101">
    <property type="component" value="Unassembled WGS sequence"/>
</dbReference>
<sequence length="89" mass="9602">MFLTSIRVCSFLFPQLLTPMGEWACTGLRLVARGSSSDPRPEPQSPDAAGARPSAVSVSHHTITHRPRTPAAGALLPNDSSAFWSRCIR</sequence>
<name>A0AA40DQI5_9PEZI</name>
<organism evidence="2 3">
    <name type="scientific">Lasiosphaeria miniovina</name>
    <dbReference type="NCBI Taxonomy" id="1954250"/>
    <lineage>
        <taxon>Eukaryota</taxon>
        <taxon>Fungi</taxon>
        <taxon>Dikarya</taxon>
        <taxon>Ascomycota</taxon>
        <taxon>Pezizomycotina</taxon>
        <taxon>Sordariomycetes</taxon>
        <taxon>Sordariomycetidae</taxon>
        <taxon>Sordariales</taxon>
        <taxon>Lasiosphaeriaceae</taxon>
        <taxon>Lasiosphaeria</taxon>
    </lineage>
</organism>
<dbReference type="RefSeq" id="XP_060293065.1">
    <property type="nucleotide sequence ID" value="XM_060434917.1"/>
</dbReference>